<evidence type="ECO:0000313" key="3">
    <source>
        <dbReference type="Proteomes" id="UP001515480"/>
    </source>
</evidence>
<accession>A0AB34JAY9</accession>
<gene>
    <name evidence="2" type="ORF">AB1Y20_003065</name>
</gene>
<dbReference type="EMBL" id="JBGBPQ010000010">
    <property type="protein sequence ID" value="KAL1518781.1"/>
    <property type="molecule type" value="Genomic_DNA"/>
</dbReference>
<reference evidence="2 3" key="1">
    <citation type="journal article" date="2024" name="Science">
        <title>Giant polyketide synthase enzymes in the biosynthesis of giant marine polyether toxins.</title>
        <authorList>
            <person name="Fallon T.R."/>
            <person name="Shende V.V."/>
            <person name="Wierzbicki I.H."/>
            <person name="Pendleton A.L."/>
            <person name="Watervoot N.F."/>
            <person name="Auber R.P."/>
            <person name="Gonzalez D.J."/>
            <person name="Wisecaver J.H."/>
            <person name="Moore B.S."/>
        </authorList>
    </citation>
    <scope>NUCLEOTIDE SEQUENCE [LARGE SCALE GENOMIC DNA]</scope>
    <source>
        <strain evidence="2 3">12B1</strain>
    </source>
</reference>
<evidence type="ECO:0000256" key="1">
    <source>
        <dbReference type="SAM" id="MobiDB-lite"/>
    </source>
</evidence>
<sequence length="325" mass="34844">MAAREGDQAHELRVLRSPHHEDRRSLTELASIDDVNALHLACVEDHHSLIQLTDGKYVLARRADVVNNVLGVWTAATVQDDGTEDDDDVEEVFQPLPFEGGRADSPRLIILGFLQGKFTHTYTGRDYWVTGVESNEFGVRAVMIAPSPSGAISRGRAVRRTVDEFISAFLADNQTPARSPAPAARSPATTGRDTPAPPLALVTTSLDVSRRPLGKALRLWPHWLRTAPSLATPAAAAIDDLAELLGPLMGRPVQGRTAVLSALAKVDGILSFERRRKTSLRTVVRDLGGEALSTAEVGALFRDHLCPGGTPGGTPAGTPPFGPNI</sequence>
<feature type="compositionally biased region" description="Low complexity" evidence="1">
    <location>
        <begin position="176"/>
        <end position="188"/>
    </location>
</feature>
<protein>
    <submittedName>
        <fullName evidence="2">Uncharacterized protein</fullName>
    </submittedName>
</protein>
<keyword evidence="3" id="KW-1185">Reference proteome</keyword>
<organism evidence="2 3">
    <name type="scientific">Prymnesium parvum</name>
    <name type="common">Toxic golden alga</name>
    <dbReference type="NCBI Taxonomy" id="97485"/>
    <lineage>
        <taxon>Eukaryota</taxon>
        <taxon>Haptista</taxon>
        <taxon>Haptophyta</taxon>
        <taxon>Prymnesiophyceae</taxon>
        <taxon>Prymnesiales</taxon>
        <taxon>Prymnesiaceae</taxon>
        <taxon>Prymnesium</taxon>
    </lineage>
</organism>
<dbReference type="AlphaFoldDB" id="A0AB34JAY9"/>
<name>A0AB34JAY9_PRYPA</name>
<comment type="caution">
    <text evidence="2">The sequence shown here is derived from an EMBL/GenBank/DDBJ whole genome shotgun (WGS) entry which is preliminary data.</text>
</comment>
<feature type="region of interest" description="Disordered" evidence="1">
    <location>
        <begin position="175"/>
        <end position="198"/>
    </location>
</feature>
<evidence type="ECO:0000313" key="2">
    <source>
        <dbReference type="EMBL" id="KAL1518781.1"/>
    </source>
</evidence>
<proteinExistence type="predicted"/>
<dbReference type="Proteomes" id="UP001515480">
    <property type="component" value="Unassembled WGS sequence"/>
</dbReference>